<evidence type="ECO:0000256" key="1">
    <source>
        <dbReference type="SAM" id="Coils"/>
    </source>
</evidence>
<keyword evidence="4" id="KW-1185">Reference proteome</keyword>
<organism evidence="3 4">
    <name type="scientific">Chitinophaga solisilvae</name>
    <dbReference type="NCBI Taxonomy" id="1233460"/>
    <lineage>
        <taxon>Bacteria</taxon>
        <taxon>Pseudomonadati</taxon>
        <taxon>Bacteroidota</taxon>
        <taxon>Chitinophagia</taxon>
        <taxon>Chitinophagales</taxon>
        <taxon>Chitinophagaceae</taxon>
        <taxon>Chitinophaga</taxon>
    </lineage>
</organism>
<accession>A0A3S1JFF5</accession>
<dbReference type="Proteomes" id="UP000281028">
    <property type="component" value="Unassembled WGS sequence"/>
</dbReference>
<dbReference type="EMBL" id="RIAR02000001">
    <property type="protein sequence ID" value="NSL86792.1"/>
    <property type="molecule type" value="Genomic_DNA"/>
</dbReference>
<comment type="caution">
    <text evidence="3">The sequence shown here is derived from an EMBL/GenBank/DDBJ whole genome shotgun (WGS) entry which is preliminary data.</text>
</comment>
<dbReference type="AlphaFoldDB" id="A0A3S1JFF5"/>
<evidence type="ECO:0000256" key="2">
    <source>
        <dbReference type="SAM" id="MobiDB-lite"/>
    </source>
</evidence>
<keyword evidence="1" id="KW-0175">Coiled coil</keyword>
<protein>
    <submittedName>
        <fullName evidence="3">Uncharacterized protein</fullName>
    </submittedName>
</protein>
<feature type="compositionally biased region" description="Basic and acidic residues" evidence="2">
    <location>
        <begin position="406"/>
        <end position="418"/>
    </location>
</feature>
<sequence length="500" mass="54283">MKKLNEILQVKQQAEATFLHQPGVTAVDVGYKYKDGKRTDEIAIRVHVAKKKTDVPAKEKVPKTIEGIPTDVIEGIYYPQVLSEPVADSAITAFADTGTYTPLKGGISIGPDRVISGYVYTGTLGAIVKDATTNETLLLSNFHVMCVDTGWHVGDQMDQPSRVDGGTSASNVGALKRAVLSGHVDGAVSTVSGRSTLCEIVDIGKVKGTATAVLNAPVRKRGRTTLLTYGFVDAISATINVDYGDGIGVRTLSNQIGIRPDTSRNPKFSDHGDSGSVVVDAANKVIGLLFAGDSSGYTFINPISYVLTELNIKLCTSSLKSVIKDKGESKELKEVKEIKEVKEKDKKEIVKEVKEKEKVEKAEVKEIKEIKEKELKEKELKEKKEIFKEIKDKDLKEVKEFKEIEHKPVMDKSPKELAEIPGGGNPRENPAAHGAGSGLLEQRLANIEAALQQLSSFIASAYRPDLSQGGLSGEEDVNQDDLEKSAADSSQLKWEADNNY</sequence>
<dbReference type="SUPFAM" id="SSF50494">
    <property type="entry name" value="Trypsin-like serine proteases"/>
    <property type="match status" value="1"/>
</dbReference>
<dbReference type="OrthoDB" id="625527at2"/>
<reference evidence="3" key="1">
    <citation type="submission" date="2020-05" db="EMBL/GenBank/DDBJ databases">
        <title>Chitinophaga laudate sp. nov., isolated from a tropical peat swamp.</title>
        <authorList>
            <person name="Goh C.B.S."/>
            <person name="Lee M.S."/>
            <person name="Parimannan S."/>
            <person name="Pasbakhsh P."/>
            <person name="Yule C.M."/>
            <person name="Rajandas H."/>
            <person name="Loke S."/>
            <person name="Croft L."/>
            <person name="Tan J.B.L."/>
        </authorList>
    </citation>
    <scope>NUCLEOTIDE SEQUENCE</scope>
    <source>
        <strain evidence="3">Mgbs1</strain>
    </source>
</reference>
<feature type="region of interest" description="Disordered" evidence="2">
    <location>
        <begin position="465"/>
        <end position="500"/>
    </location>
</feature>
<dbReference type="InterPro" id="IPR043504">
    <property type="entry name" value="Peptidase_S1_PA_chymotrypsin"/>
</dbReference>
<dbReference type="InterPro" id="IPR009003">
    <property type="entry name" value="Peptidase_S1_PA"/>
</dbReference>
<dbReference type="Gene3D" id="2.40.10.10">
    <property type="entry name" value="Trypsin-like serine proteases"/>
    <property type="match status" value="1"/>
</dbReference>
<gene>
    <name evidence="3" type="ORF">ECE50_008120</name>
</gene>
<feature type="coiled-coil region" evidence="1">
    <location>
        <begin position="332"/>
        <end position="393"/>
    </location>
</feature>
<proteinExistence type="predicted"/>
<feature type="region of interest" description="Disordered" evidence="2">
    <location>
        <begin position="406"/>
        <end position="437"/>
    </location>
</feature>
<evidence type="ECO:0000313" key="4">
    <source>
        <dbReference type="Proteomes" id="UP000281028"/>
    </source>
</evidence>
<evidence type="ECO:0000313" key="3">
    <source>
        <dbReference type="EMBL" id="NSL86792.1"/>
    </source>
</evidence>
<feature type="compositionally biased region" description="Polar residues" evidence="2">
    <location>
        <begin position="487"/>
        <end position="500"/>
    </location>
</feature>
<name>A0A3S1JFF5_9BACT</name>